<gene>
    <name evidence="5" type="ORF">FHS16_001412</name>
</gene>
<dbReference type="InterPro" id="IPR028082">
    <property type="entry name" value="Peripla_BP_I"/>
</dbReference>
<comment type="caution">
    <text evidence="5">The sequence shown here is derived from an EMBL/GenBank/DDBJ whole genome shotgun (WGS) entry which is preliminary data.</text>
</comment>
<evidence type="ECO:0000313" key="5">
    <source>
        <dbReference type="EMBL" id="MBB3151369.1"/>
    </source>
</evidence>
<evidence type="ECO:0000256" key="3">
    <source>
        <dbReference type="ARBA" id="ARBA00023163"/>
    </source>
</evidence>
<keyword evidence="1" id="KW-0805">Transcription regulation</keyword>
<dbReference type="SUPFAM" id="SSF47413">
    <property type="entry name" value="lambda repressor-like DNA-binding domains"/>
    <property type="match status" value="1"/>
</dbReference>
<dbReference type="InterPro" id="IPR046335">
    <property type="entry name" value="LacI/GalR-like_sensor"/>
</dbReference>
<dbReference type="Proteomes" id="UP000518605">
    <property type="component" value="Unassembled WGS sequence"/>
</dbReference>
<dbReference type="Gene3D" id="1.10.260.40">
    <property type="entry name" value="lambda repressor-like DNA-binding domains"/>
    <property type="match status" value="1"/>
</dbReference>
<evidence type="ECO:0000256" key="1">
    <source>
        <dbReference type="ARBA" id="ARBA00023015"/>
    </source>
</evidence>
<dbReference type="SUPFAM" id="SSF53822">
    <property type="entry name" value="Periplasmic binding protein-like I"/>
    <property type="match status" value="1"/>
</dbReference>
<sequence length="349" mass="39672">MAKLKDIAERVGVSISTVSRVMKNDSNRSVSDETRKKIWETAEQLGYRTNRVPKTKRNDSKSSYHIACVVAIPQNKYNNPYFSVILEGIEKALALAGMRLEFVYSLEKETDVEALRSLVKEHRIDGMLVVERIDSEAYQWIKANVRSVVGVDLSDKDVPVVSYDREAAAKEAVQHLIEQGHREIGYIGGSELDDDFRDEKRFLGYQSAMKEAGLPIYDHWVIDVKWDVALSYELTKQAFEKDDHSPTAIFAASDMMAIAAMRAATERELKIPDDIAFFGVDNIEISEFTSPPLSTIHVPKLEMGMFAVKLLLDYLENQYTIPVKMIIPYKCLLRHSTRSKIVRELESSK</sequence>
<keyword evidence="6" id="KW-1185">Reference proteome</keyword>
<reference evidence="5 6" key="1">
    <citation type="submission" date="2020-08" db="EMBL/GenBank/DDBJ databases">
        <title>Genomic Encyclopedia of Type Strains, Phase III (KMG-III): the genomes of soil and plant-associated and newly described type strains.</title>
        <authorList>
            <person name="Whitman W."/>
        </authorList>
    </citation>
    <scope>NUCLEOTIDE SEQUENCE [LARGE SCALE GENOMIC DNA]</scope>
    <source>
        <strain evidence="5 6">CECT 8234</strain>
    </source>
</reference>
<evidence type="ECO:0000313" key="6">
    <source>
        <dbReference type="Proteomes" id="UP000518605"/>
    </source>
</evidence>
<dbReference type="PANTHER" id="PTHR30146">
    <property type="entry name" value="LACI-RELATED TRANSCRIPTIONAL REPRESSOR"/>
    <property type="match status" value="1"/>
</dbReference>
<evidence type="ECO:0000256" key="2">
    <source>
        <dbReference type="ARBA" id="ARBA00023125"/>
    </source>
</evidence>
<evidence type="ECO:0000259" key="4">
    <source>
        <dbReference type="PROSITE" id="PS50932"/>
    </source>
</evidence>
<proteinExistence type="predicted"/>
<dbReference type="SMART" id="SM00354">
    <property type="entry name" value="HTH_LACI"/>
    <property type="match status" value="1"/>
</dbReference>
<dbReference type="PROSITE" id="PS50932">
    <property type="entry name" value="HTH_LACI_2"/>
    <property type="match status" value="1"/>
</dbReference>
<dbReference type="CDD" id="cd01544">
    <property type="entry name" value="PBP1_GalR"/>
    <property type="match status" value="1"/>
</dbReference>
<dbReference type="InterPro" id="IPR000843">
    <property type="entry name" value="HTH_LacI"/>
</dbReference>
<dbReference type="Pfam" id="PF13377">
    <property type="entry name" value="Peripla_BP_3"/>
    <property type="match status" value="1"/>
</dbReference>
<accession>A0A7W5C751</accession>
<dbReference type="GO" id="GO:0000976">
    <property type="term" value="F:transcription cis-regulatory region binding"/>
    <property type="evidence" value="ECO:0007669"/>
    <property type="project" value="TreeGrafter"/>
</dbReference>
<dbReference type="Pfam" id="PF00356">
    <property type="entry name" value="LacI"/>
    <property type="match status" value="1"/>
</dbReference>
<dbReference type="Gene3D" id="3.40.50.2300">
    <property type="match status" value="2"/>
</dbReference>
<name>A0A7W5C751_9BACL</name>
<organism evidence="5 6">
    <name type="scientific">Paenibacillus endophyticus</name>
    <dbReference type="NCBI Taxonomy" id="1294268"/>
    <lineage>
        <taxon>Bacteria</taxon>
        <taxon>Bacillati</taxon>
        <taxon>Bacillota</taxon>
        <taxon>Bacilli</taxon>
        <taxon>Bacillales</taxon>
        <taxon>Paenibacillaceae</taxon>
        <taxon>Paenibacillus</taxon>
    </lineage>
</organism>
<dbReference type="CDD" id="cd01392">
    <property type="entry name" value="HTH_LacI"/>
    <property type="match status" value="1"/>
</dbReference>
<keyword evidence="3" id="KW-0804">Transcription</keyword>
<dbReference type="RefSeq" id="WP_183560255.1">
    <property type="nucleotide sequence ID" value="NZ_CBCSLB010000002.1"/>
</dbReference>
<dbReference type="PROSITE" id="PS00356">
    <property type="entry name" value="HTH_LACI_1"/>
    <property type="match status" value="1"/>
</dbReference>
<dbReference type="PANTHER" id="PTHR30146:SF149">
    <property type="entry name" value="HTH-TYPE TRANSCRIPTIONAL REGULATOR EBGR"/>
    <property type="match status" value="1"/>
</dbReference>
<dbReference type="InterPro" id="IPR010982">
    <property type="entry name" value="Lambda_DNA-bd_dom_sf"/>
</dbReference>
<feature type="domain" description="HTH lacI-type" evidence="4">
    <location>
        <begin position="2"/>
        <end position="58"/>
    </location>
</feature>
<dbReference type="GO" id="GO:0003700">
    <property type="term" value="F:DNA-binding transcription factor activity"/>
    <property type="evidence" value="ECO:0007669"/>
    <property type="project" value="TreeGrafter"/>
</dbReference>
<dbReference type="AlphaFoldDB" id="A0A7W5C751"/>
<protein>
    <submittedName>
        <fullName evidence="5">LacI family transcriptional regulator</fullName>
    </submittedName>
</protein>
<keyword evidence="2" id="KW-0238">DNA-binding</keyword>
<dbReference type="EMBL" id="JACHXW010000003">
    <property type="protein sequence ID" value="MBB3151369.1"/>
    <property type="molecule type" value="Genomic_DNA"/>
</dbReference>